<keyword evidence="5" id="KW-1185">Reference proteome</keyword>
<feature type="transmembrane region" description="Helical" evidence="2">
    <location>
        <begin position="14"/>
        <end position="33"/>
    </location>
</feature>
<feature type="domain" description="VTT" evidence="3">
    <location>
        <begin position="34"/>
        <end position="158"/>
    </location>
</feature>
<dbReference type="RefSeq" id="WP_127001110.1">
    <property type="nucleotide sequence ID" value="NZ_CP034346.1"/>
</dbReference>
<dbReference type="PANTHER" id="PTHR42709">
    <property type="entry name" value="ALKALINE PHOSPHATASE LIKE PROTEIN"/>
    <property type="match status" value="1"/>
</dbReference>
<dbReference type="InterPro" id="IPR051311">
    <property type="entry name" value="DedA_domain"/>
</dbReference>
<dbReference type="EMBL" id="CP034346">
    <property type="protein sequence ID" value="AZS16474.1"/>
    <property type="molecule type" value="Genomic_DNA"/>
</dbReference>
<feature type="transmembrane region" description="Helical" evidence="2">
    <location>
        <begin position="142"/>
        <end position="162"/>
    </location>
</feature>
<dbReference type="AlphaFoldDB" id="A0A3S9V1J7"/>
<feature type="transmembrane region" description="Helical" evidence="2">
    <location>
        <begin position="174"/>
        <end position="195"/>
    </location>
</feature>
<evidence type="ECO:0000256" key="2">
    <source>
        <dbReference type="SAM" id="Phobius"/>
    </source>
</evidence>
<dbReference type="InterPro" id="IPR032816">
    <property type="entry name" value="VTT_dom"/>
</dbReference>
<keyword evidence="2" id="KW-0812">Transmembrane</keyword>
<dbReference type="Pfam" id="PF09335">
    <property type="entry name" value="VTT_dom"/>
    <property type="match status" value="1"/>
</dbReference>
<accession>A0A3S9V1J7</accession>
<name>A0A3S9V1J7_9BACL</name>
<reference evidence="5" key="1">
    <citation type="submission" date="2018-12" db="EMBL/GenBank/DDBJ databases">
        <title>Complete genome sequence of Paenibacillus sp. MBLB1234.</title>
        <authorList>
            <person name="Nam Y.-D."/>
            <person name="Kang J."/>
            <person name="Chung W.-H."/>
            <person name="Park Y.S."/>
        </authorList>
    </citation>
    <scope>NUCLEOTIDE SEQUENCE [LARGE SCALE GENOMIC DNA]</scope>
    <source>
        <strain evidence="5">MBLB1234</strain>
    </source>
</reference>
<dbReference type="Proteomes" id="UP000270678">
    <property type="component" value="Chromosome"/>
</dbReference>
<dbReference type="PANTHER" id="PTHR42709:SF9">
    <property type="entry name" value="ALKALINE PHOSPHATASE LIKE PROTEIN"/>
    <property type="match status" value="1"/>
</dbReference>
<keyword evidence="2" id="KW-1133">Transmembrane helix</keyword>
<sequence length="209" mass="24259">MNVLDWIERMFEQYGYFVLLLGLPVDFIALPLPPGQTTLTYTGYLVYKGVLDLLPAIFMAYAGSVIGITVTYVLGYQIGAPIIERFGKWVLVKPAHLERTRRIYEKYGNKMLFISFFVPGVRQFFGYFVGIIRIPFRTFALFAYPGAAIWVLAFIGIGNIFGEQWQRIFMLVQRYLGFFFAALGIIVLTILIVRWRKWWLKKPNNKPMQ</sequence>
<protein>
    <submittedName>
        <fullName evidence="4">DedA family protein</fullName>
    </submittedName>
</protein>
<proteinExistence type="inferred from homology"/>
<evidence type="ECO:0000313" key="5">
    <source>
        <dbReference type="Proteomes" id="UP000270678"/>
    </source>
</evidence>
<dbReference type="GO" id="GO:0005886">
    <property type="term" value="C:plasma membrane"/>
    <property type="evidence" value="ECO:0007669"/>
    <property type="project" value="TreeGrafter"/>
</dbReference>
<feature type="transmembrane region" description="Helical" evidence="2">
    <location>
        <begin position="53"/>
        <end position="75"/>
    </location>
</feature>
<keyword evidence="2" id="KW-0472">Membrane</keyword>
<evidence type="ECO:0000256" key="1">
    <source>
        <dbReference type="ARBA" id="ARBA00010792"/>
    </source>
</evidence>
<feature type="transmembrane region" description="Helical" evidence="2">
    <location>
        <begin position="111"/>
        <end position="136"/>
    </location>
</feature>
<dbReference type="KEGG" id="plut:EI981_19810"/>
<evidence type="ECO:0000313" key="4">
    <source>
        <dbReference type="EMBL" id="AZS16474.1"/>
    </source>
</evidence>
<dbReference type="OrthoDB" id="9782291at2"/>
<organism evidence="4 5">
    <name type="scientific">Paenibacillus lutimineralis</name>
    <dbReference type="NCBI Taxonomy" id="2707005"/>
    <lineage>
        <taxon>Bacteria</taxon>
        <taxon>Bacillati</taxon>
        <taxon>Bacillota</taxon>
        <taxon>Bacilli</taxon>
        <taxon>Bacillales</taxon>
        <taxon>Paenibacillaceae</taxon>
        <taxon>Paenibacillus</taxon>
    </lineage>
</organism>
<evidence type="ECO:0000259" key="3">
    <source>
        <dbReference type="Pfam" id="PF09335"/>
    </source>
</evidence>
<comment type="similarity">
    <text evidence="1">Belongs to the DedA family.</text>
</comment>
<gene>
    <name evidence="4" type="ORF">EI981_19810</name>
</gene>